<name>A0A853GWB6_9BURK</name>
<proteinExistence type="predicted"/>
<keyword evidence="3" id="KW-1185">Reference proteome</keyword>
<dbReference type="PANTHER" id="PTHR40031">
    <property type="entry name" value="HYPOTHETICAL MEMBRANE SPANNING PROTEIN"/>
    <property type="match status" value="1"/>
</dbReference>
<keyword evidence="1" id="KW-0812">Transmembrane</keyword>
<dbReference type="Proteomes" id="UP000554144">
    <property type="component" value="Unassembled WGS sequence"/>
</dbReference>
<feature type="transmembrane region" description="Helical" evidence="1">
    <location>
        <begin position="57"/>
        <end position="75"/>
    </location>
</feature>
<sequence length="357" mass="39805">MDSLTQAVLGAGIQGAMLGRFHGRKALVAGALLGTLPDLDVLIDYGDPVLNMINHRGFSHSLFVLTGLSVLFTLLARRWRPCPDYGASRLFLAIWLVLITHTLLDAFTAYGTQLLWPFKPTPTSWSSLFIIDPFYTLPLLSVVIAGLVMGKHPALTRTLCWGLGLSTCYLVLSVAAKAVIEDRVQHRLTEQGETVVSMFSTPQPFNILLWRIVARTADDHYIETISSLLDTSPPEHIKLPLNTALADNLPESPQLAGLRWFTGDWLRYDAIEGQLVASDLRMGLGTGHYSFRFLMAERTGPNHGWQAVTPVYWPRERDTAELGAVIRRIWQQQPPLPLERWERTMTQLPAASGRDTP</sequence>
<dbReference type="GO" id="GO:0016787">
    <property type="term" value="F:hydrolase activity"/>
    <property type="evidence" value="ECO:0007669"/>
    <property type="project" value="UniProtKB-KW"/>
</dbReference>
<dbReference type="PANTHER" id="PTHR40031:SF1">
    <property type="entry name" value="MEMBRANE-BOUND METAL-DEPENDENT HYDROLASE"/>
    <property type="match status" value="1"/>
</dbReference>
<protein>
    <submittedName>
        <fullName evidence="2">Metal-dependent hydrolase</fullName>
    </submittedName>
</protein>
<dbReference type="EMBL" id="JACCEV010000001">
    <property type="protein sequence ID" value="NYT84040.1"/>
    <property type="molecule type" value="Genomic_DNA"/>
</dbReference>
<evidence type="ECO:0000256" key="1">
    <source>
        <dbReference type="SAM" id="Phobius"/>
    </source>
</evidence>
<dbReference type="AlphaFoldDB" id="A0A853GWB6"/>
<keyword evidence="2" id="KW-0378">Hydrolase</keyword>
<feature type="transmembrane region" description="Helical" evidence="1">
    <location>
        <begin position="87"/>
        <end position="104"/>
    </location>
</feature>
<dbReference type="InterPro" id="IPR007404">
    <property type="entry name" value="YdjM-like"/>
</dbReference>
<dbReference type="Pfam" id="PF04307">
    <property type="entry name" value="YdjM"/>
    <property type="match status" value="1"/>
</dbReference>
<gene>
    <name evidence="2" type="ORF">H0A62_00360</name>
</gene>
<accession>A0A853GWB6</accession>
<dbReference type="RefSeq" id="WP_130038764.1">
    <property type="nucleotide sequence ID" value="NZ_JACCEV010000001.1"/>
</dbReference>
<keyword evidence="1" id="KW-1133">Transmembrane helix</keyword>
<evidence type="ECO:0000313" key="2">
    <source>
        <dbReference type="EMBL" id="NYT84040.1"/>
    </source>
</evidence>
<comment type="caution">
    <text evidence="2">The sequence shown here is derived from an EMBL/GenBank/DDBJ whole genome shotgun (WGS) entry which is preliminary data.</text>
</comment>
<feature type="transmembrane region" description="Helical" evidence="1">
    <location>
        <begin position="124"/>
        <end position="147"/>
    </location>
</feature>
<evidence type="ECO:0000313" key="3">
    <source>
        <dbReference type="Proteomes" id="UP000554144"/>
    </source>
</evidence>
<organism evidence="2 3">
    <name type="scientific">Pollutimonas harenae</name>
    <dbReference type="NCBI Taxonomy" id="657015"/>
    <lineage>
        <taxon>Bacteria</taxon>
        <taxon>Pseudomonadati</taxon>
        <taxon>Pseudomonadota</taxon>
        <taxon>Betaproteobacteria</taxon>
        <taxon>Burkholderiales</taxon>
        <taxon>Alcaligenaceae</taxon>
        <taxon>Pollutimonas</taxon>
    </lineage>
</organism>
<reference evidence="2 3" key="1">
    <citation type="submission" date="2020-07" db="EMBL/GenBank/DDBJ databases">
        <title>Taxonomic revisions and descriptions of new bacterial species based on genomic comparisons in the high-G+C-content subgroup of the family Alcaligenaceae.</title>
        <authorList>
            <person name="Szabo A."/>
            <person name="Felfoldi T."/>
        </authorList>
    </citation>
    <scope>NUCLEOTIDE SEQUENCE [LARGE SCALE GENOMIC DNA]</scope>
    <source>
        <strain evidence="2 3">DSM 25667</strain>
    </source>
</reference>
<dbReference type="OrthoDB" id="9781927at2"/>
<keyword evidence="1" id="KW-0472">Membrane</keyword>
<dbReference type="InterPro" id="IPR053170">
    <property type="entry name" value="Transcription_regulator"/>
</dbReference>